<sequence length="101" mass="12304">EKNPYYPYSYLNLAVLYREKNYFYKAIEVITEGIENNSDSGFLYYNRSCFYSNIDELHKSFKDLVKSIELNDLFLDYMMKDKELDKLRNLKEYNDYLKSKL</sequence>
<feature type="non-terminal residue" evidence="1">
    <location>
        <position position="1"/>
    </location>
</feature>
<proteinExistence type="predicted"/>
<dbReference type="Proteomes" id="UP001288944">
    <property type="component" value="Unassembled WGS sequence"/>
</dbReference>
<name>A0AAW9KFI3_CLOPF</name>
<dbReference type="InterPro" id="IPR019734">
    <property type="entry name" value="TPR_rpt"/>
</dbReference>
<organism evidence="1 2">
    <name type="scientific">Clostridium perfringens</name>
    <dbReference type="NCBI Taxonomy" id="1502"/>
    <lineage>
        <taxon>Bacteria</taxon>
        <taxon>Bacillati</taxon>
        <taxon>Bacillota</taxon>
        <taxon>Clostridia</taxon>
        <taxon>Eubacteriales</taxon>
        <taxon>Clostridiaceae</taxon>
        <taxon>Clostridium</taxon>
    </lineage>
</organism>
<dbReference type="InterPro" id="IPR011990">
    <property type="entry name" value="TPR-like_helical_dom_sf"/>
</dbReference>
<dbReference type="Pfam" id="PF13181">
    <property type="entry name" value="TPR_8"/>
    <property type="match status" value="2"/>
</dbReference>
<dbReference type="AlphaFoldDB" id="A0AAW9KFI3"/>
<gene>
    <name evidence="1" type="ORF">GNF83_18725</name>
</gene>
<dbReference type="NCBIfam" id="NF047558">
    <property type="entry name" value="TPR_END_plus"/>
    <property type="match status" value="1"/>
</dbReference>
<evidence type="ECO:0000313" key="2">
    <source>
        <dbReference type="Proteomes" id="UP001288944"/>
    </source>
</evidence>
<reference evidence="1" key="1">
    <citation type="submission" date="2019-11" db="EMBL/GenBank/DDBJ databases">
        <title>Characterization of Clostridium perfringens isolates from swine manure treated agricultural soils.</title>
        <authorList>
            <person name="Wushke S.T."/>
        </authorList>
    </citation>
    <scope>NUCLEOTIDE SEQUENCE</scope>
    <source>
        <strain evidence="1">X62</strain>
    </source>
</reference>
<protein>
    <recommendedName>
        <fullName evidence="3">Tetratricopeptide repeat protein</fullName>
    </recommendedName>
</protein>
<comment type="caution">
    <text evidence="1">The sequence shown here is derived from an EMBL/GenBank/DDBJ whole genome shotgun (WGS) entry which is preliminary data.</text>
</comment>
<evidence type="ECO:0008006" key="3">
    <source>
        <dbReference type="Google" id="ProtNLM"/>
    </source>
</evidence>
<dbReference type="EMBL" id="WNUR01000895">
    <property type="protein sequence ID" value="MDZ7543168.1"/>
    <property type="molecule type" value="Genomic_DNA"/>
</dbReference>
<dbReference type="SUPFAM" id="SSF48452">
    <property type="entry name" value="TPR-like"/>
    <property type="match status" value="1"/>
</dbReference>
<accession>A0AAW9KFI3</accession>
<evidence type="ECO:0000313" key="1">
    <source>
        <dbReference type="EMBL" id="MDZ7543168.1"/>
    </source>
</evidence>
<dbReference type="Gene3D" id="1.25.40.10">
    <property type="entry name" value="Tetratricopeptide repeat domain"/>
    <property type="match status" value="1"/>
</dbReference>